<evidence type="ECO:0000313" key="10">
    <source>
        <dbReference type="Proteomes" id="UP000294498"/>
    </source>
</evidence>
<evidence type="ECO:0000256" key="7">
    <source>
        <dbReference type="ARBA" id="ARBA00023049"/>
    </source>
</evidence>
<proteinExistence type="inferred from homology"/>
<feature type="domain" description="Lysine-specific metallo-endopeptidase" evidence="8">
    <location>
        <begin position="246"/>
        <end position="377"/>
    </location>
</feature>
<dbReference type="GO" id="GO:0004222">
    <property type="term" value="F:metalloendopeptidase activity"/>
    <property type="evidence" value="ECO:0007669"/>
    <property type="project" value="InterPro"/>
</dbReference>
<dbReference type="SMART" id="SM01351">
    <property type="entry name" value="Aspzincin_M35"/>
    <property type="match status" value="1"/>
</dbReference>
<name>A0A4R8DXB8_9BACT</name>
<evidence type="ECO:0000256" key="2">
    <source>
        <dbReference type="ARBA" id="ARBA00010279"/>
    </source>
</evidence>
<comment type="caution">
    <text evidence="9">The sequence shown here is derived from an EMBL/GenBank/DDBJ whole genome shotgun (WGS) entry which is preliminary data.</text>
</comment>
<dbReference type="EMBL" id="SODV01000001">
    <property type="protein sequence ID" value="TDX02185.1"/>
    <property type="molecule type" value="Genomic_DNA"/>
</dbReference>
<dbReference type="AlphaFoldDB" id="A0A4R8DXB8"/>
<dbReference type="PANTHER" id="PTHR37016">
    <property type="match status" value="1"/>
</dbReference>
<dbReference type="Proteomes" id="UP000294498">
    <property type="component" value="Unassembled WGS sequence"/>
</dbReference>
<dbReference type="InterPro" id="IPR050414">
    <property type="entry name" value="Fungal_M35_metalloproteases"/>
</dbReference>
<comment type="similarity">
    <text evidence="2">Belongs to the peptidase M35 family.</text>
</comment>
<dbReference type="GO" id="GO:0046872">
    <property type="term" value="F:metal ion binding"/>
    <property type="evidence" value="ECO:0007669"/>
    <property type="project" value="UniProtKB-KW"/>
</dbReference>
<evidence type="ECO:0000256" key="5">
    <source>
        <dbReference type="ARBA" id="ARBA00022801"/>
    </source>
</evidence>
<organism evidence="9 10">
    <name type="scientific">Dinghuibacter silviterrae</name>
    <dbReference type="NCBI Taxonomy" id="1539049"/>
    <lineage>
        <taxon>Bacteria</taxon>
        <taxon>Pseudomonadati</taxon>
        <taxon>Bacteroidota</taxon>
        <taxon>Chitinophagia</taxon>
        <taxon>Chitinophagales</taxon>
        <taxon>Chitinophagaceae</taxon>
        <taxon>Dinghuibacter</taxon>
    </lineage>
</organism>
<dbReference type="InterPro" id="IPR024079">
    <property type="entry name" value="MetalloPept_cat_dom_sf"/>
</dbReference>
<sequence>MPKRERDIEVTVYASGEYSVDRPINLVFEVSNRSKNPLYLLKWGTPLEGFKTDCLEISRNGKRIPFGGKQTVRSVPSPMDFVFIPPGRSRTRKIDIARGYSFLQKGRYRIGLRKKSVECLLVKPTLPVIARAYTVGTTAKHSSAKSGKGNCVSRLSINVKGAHFLVVPLTKAPVNKRIPKTSQPEKGKTGATPVKSTNRQAVAALVSEQVLPATGILRPCSIQGGTATQQAAVNDAHDNGYILASQALKGLQNDARYQLWFGVYLPARFNKVQAKLQAIVRGFEETDFVYIIDDNACDPGAIACTNPGDPRINICTTFFSRPPAGTNSMAGRVLHEHSHSSADTLDVRYGQAACQALAATRPDDAANNADSYEFYAGG</sequence>
<keyword evidence="7" id="KW-0482">Metalloprotease</keyword>
<dbReference type="SUPFAM" id="SSF55486">
    <property type="entry name" value="Metalloproteases ('zincins'), catalytic domain"/>
    <property type="match status" value="1"/>
</dbReference>
<evidence type="ECO:0000256" key="3">
    <source>
        <dbReference type="ARBA" id="ARBA00022670"/>
    </source>
</evidence>
<keyword evidence="4" id="KW-0479">Metal-binding</keyword>
<dbReference type="InterPro" id="IPR029463">
    <property type="entry name" value="Lys_MEP"/>
</dbReference>
<dbReference type="Gene3D" id="2.60.40.2970">
    <property type="match status" value="1"/>
</dbReference>
<dbReference type="GO" id="GO:0006508">
    <property type="term" value="P:proteolysis"/>
    <property type="evidence" value="ECO:0007669"/>
    <property type="project" value="UniProtKB-KW"/>
</dbReference>
<reference evidence="9 10" key="1">
    <citation type="submission" date="2019-03" db="EMBL/GenBank/DDBJ databases">
        <title>Genomic Encyclopedia of Type Strains, Phase IV (KMG-IV): sequencing the most valuable type-strain genomes for metagenomic binning, comparative biology and taxonomic classification.</title>
        <authorList>
            <person name="Goeker M."/>
        </authorList>
    </citation>
    <scope>NUCLEOTIDE SEQUENCE [LARGE SCALE GENOMIC DNA]</scope>
    <source>
        <strain evidence="9 10">DSM 100059</strain>
    </source>
</reference>
<keyword evidence="10" id="KW-1185">Reference proteome</keyword>
<evidence type="ECO:0000313" key="9">
    <source>
        <dbReference type="EMBL" id="TDX02185.1"/>
    </source>
</evidence>
<dbReference type="Gene3D" id="3.40.390.10">
    <property type="entry name" value="Collagenase (Catalytic Domain)"/>
    <property type="match status" value="1"/>
</dbReference>
<dbReference type="PANTHER" id="PTHR37016:SF3">
    <property type="entry name" value="NEUTRAL PROTEASE 2-RELATED"/>
    <property type="match status" value="1"/>
</dbReference>
<keyword evidence="6" id="KW-0862">Zinc</keyword>
<evidence type="ECO:0000256" key="4">
    <source>
        <dbReference type="ARBA" id="ARBA00022723"/>
    </source>
</evidence>
<protein>
    <submittedName>
        <fullName evidence="9">Lysine-specific metallo-endopeptidase family protein</fullName>
    </submittedName>
</protein>
<dbReference type="Pfam" id="PF14521">
    <property type="entry name" value="Aspzincin_M35"/>
    <property type="match status" value="1"/>
</dbReference>
<evidence type="ECO:0000256" key="6">
    <source>
        <dbReference type="ARBA" id="ARBA00022833"/>
    </source>
</evidence>
<keyword evidence="5" id="KW-0378">Hydrolase</keyword>
<evidence type="ECO:0000256" key="1">
    <source>
        <dbReference type="ARBA" id="ARBA00001947"/>
    </source>
</evidence>
<accession>A0A4R8DXB8</accession>
<keyword evidence="3" id="KW-0645">Protease</keyword>
<comment type="cofactor">
    <cofactor evidence="1">
        <name>Zn(2+)</name>
        <dbReference type="ChEBI" id="CHEBI:29105"/>
    </cofactor>
</comment>
<dbReference type="OrthoDB" id="711001at2"/>
<evidence type="ECO:0000259" key="8">
    <source>
        <dbReference type="SMART" id="SM01351"/>
    </source>
</evidence>
<gene>
    <name evidence="9" type="ORF">EDB95_3236</name>
</gene>